<dbReference type="WBParaSite" id="MCU_004150-RA">
    <property type="protein sequence ID" value="MCU_004150-RA"/>
    <property type="gene ID" value="MCU_004150"/>
</dbReference>
<reference evidence="1" key="1">
    <citation type="submission" date="2019-11" db="UniProtKB">
        <authorList>
            <consortium name="WormBaseParasite"/>
        </authorList>
    </citation>
    <scope>IDENTIFICATION</scope>
</reference>
<sequence length="1488" mass="162983">NSLDSCFPPGFLLLRALRWHKCSLLVDSDTGLRQSILDAFVCRLREALQYWLKKDSQDDFSDPYGLRSSSAVSFLRMGISLVSELEQTAIHQALDLLNAVSLVDRIKQFDISSSVKCVGLDSIASSIYAEIDRWHCLRFTPKSVNAGSASLDEQPEEMCGSSPTGHISRRLDPPSVLPYRLDEFDIPESLQLASSKWQEFVQQCTSKIKQVALRGSQRDRRLEHLHDILHGHILPRLYQIVSCHRSDVVECQPLIQIPLLLPRVCRGGARITLDFQSARLEPAVEAERIANHRDAAAIIGEAWDAAVAVATASCRQTSTTLPPSVPLKTDDPSVDCPTRVGTQWIVAAFRLISLLQRIVESRQVGTRHSPDANKHFADVFNFLRRCLSGAVWEFGPSKVILSQCLNMLAEDLVSSDDIPFDVLLDTLVVSPPLPQSLFSRIWPLVLQASPRVKSLGPADSVLAVYRRLPSIIDQLGVKPAYDLVKLCAPTSSSSSQGDVEFASTGPARSHLAGVVGNMVIEAFQCFIKVKRKTHINDEDAVLNDLIELLRRHLADYLTVKYPETLLHLLKTSSTSKESTAQAELWSLVKRAISSDIAAHNECSLSLDDANDLLQKVNQSASAVAGVGPRGDFSDATADVVECLGLLNQQVALKLNRCVELGHMSLQSGQKFLAENIFSSLWPWILVPQRPPSDEPSPPTRQGVKQLADVFISLYTSKVSTESPKLLSVLLDSAVNRIFSEPPSRADVDLLDQVTCACQLQHEAAGLPEGFPWTAWRPSMSTLSTLTQFVNMLQRPTTAMSENSKQGNSVAVPILVSMSRVLSRVCWTDALVDVQVSANTDHLVSLVVAVICAYDAITPKQEISLCSEDLRQFMEGVRGCLLKHNAFVRLPPADLERIRSCLRPASIVETSDLVYDDFFSLLAIASHMSPHHSEPRSNTDLYPQISPHCISTSDVLAQRRAFVSLCVDFLVASSPGPCEIPSKVPPTDTHTLTTGTTAARAYSILTTSILPAATSAIGAVVSTVSSSPLWQRVFGETHNDGCVVQAFEKLTSSEAPSRGFAWRVCRVLRVMEKCYAPLCWDPLHSDDYEEVVSQCEQLLKLRAVNESTRLESQSGVADVVLDYWMSVKPTTSDAGVSPSSLVAFPQAHTTALHRPLLQALLYELPEASAAQTPLPLAAVMNLVDKCLWCLLQTNPSKCSPVEVPTDFDARMESIGELLVQTTAGAQKRTRLHDSVSWLVPACLTCRKLLPLFVHAYARRACMGSVDVDSSECLASPHQRKRSPLTSSESPAILLADIMHWLALLELRPSDVCAKSCTESPQLTGLLLLYRLAIEQIVVYGGAPHAIPQIPRLISCLQGIATKWSAMTPASSASSTEMSFLVKYSHMTECVVAVLEAWNKSPSDSTTADAAPPPPPYGLARLRRMGESTDDSSTAATASIARALLARLGDDGSERAALSADDVLASFAFLCQRFWSPLHDFMDILLWSQH</sequence>
<organism evidence="1">
    <name type="scientific">Mesocestoides corti</name>
    <name type="common">Flatworm</name>
    <dbReference type="NCBI Taxonomy" id="53468"/>
    <lineage>
        <taxon>Eukaryota</taxon>
        <taxon>Metazoa</taxon>
        <taxon>Spiralia</taxon>
        <taxon>Lophotrochozoa</taxon>
        <taxon>Platyhelminthes</taxon>
        <taxon>Cestoda</taxon>
        <taxon>Eucestoda</taxon>
        <taxon>Cyclophyllidea</taxon>
        <taxon>Mesocestoididae</taxon>
        <taxon>Mesocestoides</taxon>
    </lineage>
</organism>
<accession>A0A5K3F171</accession>
<evidence type="ECO:0000313" key="1">
    <source>
        <dbReference type="WBParaSite" id="MCU_004150-RA"/>
    </source>
</evidence>
<proteinExistence type="predicted"/>
<name>A0A5K3F171_MESCO</name>
<protein>
    <submittedName>
        <fullName evidence="1">Mon2_C domain-containing protein</fullName>
    </submittedName>
</protein>